<reference evidence="2 3" key="1">
    <citation type="submission" date="2018-10" db="EMBL/GenBank/DDBJ databases">
        <title>A high-quality apple genome assembly.</title>
        <authorList>
            <person name="Hu J."/>
        </authorList>
    </citation>
    <scope>NUCLEOTIDE SEQUENCE [LARGE SCALE GENOMIC DNA]</scope>
    <source>
        <strain evidence="3">cv. HFTH1</strain>
        <tissue evidence="2">Young leaf</tissue>
    </source>
</reference>
<feature type="compositionally biased region" description="Basic residues" evidence="1">
    <location>
        <begin position="93"/>
        <end position="104"/>
    </location>
</feature>
<feature type="compositionally biased region" description="Low complexity" evidence="1">
    <location>
        <begin position="52"/>
        <end position="63"/>
    </location>
</feature>
<evidence type="ECO:0000256" key="1">
    <source>
        <dbReference type="SAM" id="MobiDB-lite"/>
    </source>
</evidence>
<evidence type="ECO:0000313" key="3">
    <source>
        <dbReference type="Proteomes" id="UP000290289"/>
    </source>
</evidence>
<gene>
    <name evidence="2" type="ORF">DVH24_031826</name>
</gene>
<accession>A0A498J191</accession>
<organism evidence="2 3">
    <name type="scientific">Malus domestica</name>
    <name type="common">Apple</name>
    <name type="synonym">Pyrus malus</name>
    <dbReference type="NCBI Taxonomy" id="3750"/>
    <lineage>
        <taxon>Eukaryota</taxon>
        <taxon>Viridiplantae</taxon>
        <taxon>Streptophyta</taxon>
        <taxon>Embryophyta</taxon>
        <taxon>Tracheophyta</taxon>
        <taxon>Spermatophyta</taxon>
        <taxon>Magnoliopsida</taxon>
        <taxon>eudicotyledons</taxon>
        <taxon>Gunneridae</taxon>
        <taxon>Pentapetalae</taxon>
        <taxon>rosids</taxon>
        <taxon>fabids</taxon>
        <taxon>Rosales</taxon>
        <taxon>Rosaceae</taxon>
        <taxon>Amygdaloideae</taxon>
        <taxon>Maleae</taxon>
        <taxon>Malus</taxon>
    </lineage>
</organism>
<dbReference type="AlphaFoldDB" id="A0A498J191"/>
<proteinExistence type="predicted"/>
<sequence>MESQILSVVESGEEDTSEVQTQIYVEQMGSETRNRVRGYGHGVIPDMVSYASSSGSRSSRSSSKGAFAKVVAENNELRMRGKKPPKSWQRQRLSLRKQRPRSNRHSSSSRQ</sequence>
<keyword evidence="3" id="KW-1185">Reference proteome</keyword>
<comment type="caution">
    <text evidence="2">The sequence shown here is derived from an EMBL/GenBank/DDBJ whole genome shotgun (WGS) entry which is preliminary data.</text>
</comment>
<feature type="region of interest" description="Disordered" evidence="1">
    <location>
        <begin position="48"/>
        <end position="111"/>
    </location>
</feature>
<dbReference type="Proteomes" id="UP000290289">
    <property type="component" value="Chromosome 9"/>
</dbReference>
<feature type="region of interest" description="Disordered" evidence="1">
    <location>
        <begin position="1"/>
        <end position="20"/>
    </location>
</feature>
<dbReference type="EMBL" id="RDQH01000335">
    <property type="protein sequence ID" value="RXH89469.1"/>
    <property type="molecule type" value="Genomic_DNA"/>
</dbReference>
<name>A0A498J191_MALDO</name>
<protein>
    <submittedName>
        <fullName evidence="2">Uncharacterized protein</fullName>
    </submittedName>
</protein>
<evidence type="ECO:0000313" key="2">
    <source>
        <dbReference type="EMBL" id="RXH89469.1"/>
    </source>
</evidence>